<protein>
    <submittedName>
        <fullName evidence="1">Uncharacterized protein</fullName>
    </submittedName>
</protein>
<feature type="non-terminal residue" evidence="1">
    <location>
        <position position="46"/>
    </location>
</feature>
<accession>A0A382MBJ8</accession>
<proteinExistence type="predicted"/>
<dbReference type="EMBL" id="UINC01091925">
    <property type="protein sequence ID" value="SVC45077.1"/>
    <property type="molecule type" value="Genomic_DNA"/>
</dbReference>
<organism evidence="1">
    <name type="scientific">marine metagenome</name>
    <dbReference type="NCBI Taxonomy" id="408172"/>
    <lineage>
        <taxon>unclassified sequences</taxon>
        <taxon>metagenomes</taxon>
        <taxon>ecological metagenomes</taxon>
    </lineage>
</organism>
<reference evidence="1" key="1">
    <citation type="submission" date="2018-05" db="EMBL/GenBank/DDBJ databases">
        <authorList>
            <person name="Lanie J.A."/>
            <person name="Ng W.-L."/>
            <person name="Kazmierczak K.M."/>
            <person name="Andrzejewski T.M."/>
            <person name="Davidsen T.M."/>
            <person name="Wayne K.J."/>
            <person name="Tettelin H."/>
            <person name="Glass J.I."/>
            <person name="Rusch D."/>
            <person name="Podicherti R."/>
            <person name="Tsui H.-C.T."/>
            <person name="Winkler M.E."/>
        </authorList>
    </citation>
    <scope>NUCLEOTIDE SEQUENCE</scope>
</reference>
<gene>
    <name evidence="1" type="ORF">METZ01_LOCUS297931</name>
</gene>
<dbReference type="AlphaFoldDB" id="A0A382MBJ8"/>
<sequence length="46" mass="5679">MSNELKSIVYEDIIYKYGADWTSYLESYEHWGFYWYQQKIMEGLAE</sequence>
<name>A0A382MBJ8_9ZZZZ</name>
<evidence type="ECO:0000313" key="1">
    <source>
        <dbReference type="EMBL" id="SVC45077.1"/>
    </source>
</evidence>